<dbReference type="Proteomes" id="UP000005446">
    <property type="component" value="Unassembled WGS sequence"/>
</dbReference>
<evidence type="ECO:0000313" key="3">
    <source>
        <dbReference type="EMBL" id="EHK97293.1"/>
    </source>
</evidence>
<organism evidence="3 4">
    <name type="scientific">Glarea lozoyensis (strain ATCC 74030 / MF5533)</name>
    <dbReference type="NCBI Taxonomy" id="1104152"/>
    <lineage>
        <taxon>Eukaryota</taxon>
        <taxon>Fungi</taxon>
        <taxon>Dikarya</taxon>
        <taxon>Ascomycota</taxon>
        <taxon>Pezizomycotina</taxon>
        <taxon>Leotiomycetes</taxon>
        <taxon>Helotiales</taxon>
        <taxon>Helotiaceae</taxon>
        <taxon>Glarea</taxon>
    </lineage>
</organism>
<dbReference type="AlphaFoldDB" id="H0EVW6"/>
<proteinExistence type="predicted"/>
<evidence type="ECO:0000313" key="4">
    <source>
        <dbReference type="Proteomes" id="UP000005446"/>
    </source>
</evidence>
<feature type="transmembrane region" description="Helical" evidence="2">
    <location>
        <begin position="24"/>
        <end position="42"/>
    </location>
</feature>
<dbReference type="EMBL" id="AGUE01000199">
    <property type="protein sequence ID" value="EHK97293.1"/>
    <property type="molecule type" value="Genomic_DNA"/>
</dbReference>
<gene>
    <name evidence="3" type="ORF">M7I_6923</name>
</gene>
<comment type="caution">
    <text evidence="3">The sequence shown here is derived from an EMBL/GenBank/DDBJ whole genome shotgun (WGS) entry which is preliminary data.</text>
</comment>
<protein>
    <submittedName>
        <fullName evidence="3">Uncharacterized protein</fullName>
    </submittedName>
</protein>
<accession>H0EVW6</accession>
<evidence type="ECO:0000256" key="1">
    <source>
        <dbReference type="SAM" id="MobiDB-lite"/>
    </source>
</evidence>
<evidence type="ECO:0000256" key="2">
    <source>
        <dbReference type="SAM" id="Phobius"/>
    </source>
</evidence>
<feature type="compositionally biased region" description="Basic residues" evidence="1">
    <location>
        <begin position="88"/>
        <end position="106"/>
    </location>
</feature>
<sequence length="147" mass="17128">MDVDGGGGIDVGSFFVWLGLHFNTFHHFAILITLHILHALYFNSLNTPDQLITLHSLHILHTFDLNSLNHLLKLLHLPTYSLPTPSSHSKRPPRRQRNHPRPRKRRCRSRIHPNISIFHLIASKPYWRFRKRQLLDHNSFVSQAGKG</sequence>
<dbReference type="InParanoid" id="H0EVW6"/>
<keyword evidence="2" id="KW-0472">Membrane</keyword>
<feature type="region of interest" description="Disordered" evidence="1">
    <location>
        <begin position="83"/>
        <end position="106"/>
    </location>
</feature>
<reference evidence="3 4" key="1">
    <citation type="journal article" date="2012" name="Eukaryot. Cell">
        <title>Genome sequence of the fungus Glarea lozoyensis: the first genome sequence of a species from the Helotiaceae family.</title>
        <authorList>
            <person name="Youssar L."/>
            <person name="Gruening B.A."/>
            <person name="Erxleben A."/>
            <person name="Guenther S."/>
            <person name="Huettel W."/>
        </authorList>
    </citation>
    <scope>NUCLEOTIDE SEQUENCE [LARGE SCALE GENOMIC DNA]</scope>
    <source>
        <strain evidence="4">ATCC 74030 / MF5533</strain>
    </source>
</reference>
<name>H0EVW6_GLAL7</name>
<keyword evidence="2" id="KW-0812">Transmembrane</keyword>
<keyword evidence="4" id="KW-1185">Reference proteome</keyword>
<keyword evidence="2" id="KW-1133">Transmembrane helix</keyword>
<dbReference type="HOGENOM" id="CLU_1768266_0_0_1"/>